<keyword evidence="2" id="KW-1185">Reference proteome</keyword>
<organism evidence="1 2">
    <name type="scientific">Cetraspora pellucida</name>
    <dbReference type="NCBI Taxonomy" id="1433469"/>
    <lineage>
        <taxon>Eukaryota</taxon>
        <taxon>Fungi</taxon>
        <taxon>Fungi incertae sedis</taxon>
        <taxon>Mucoromycota</taxon>
        <taxon>Glomeromycotina</taxon>
        <taxon>Glomeromycetes</taxon>
        <taxon>Diversisporales</taxon>
        <taxon>Gigasporaceae</taxon>
        <taxon>Cetraspora</taxon>
    </lineage>
</organism>
<dbReference type="Proteomes" id="UP000789366">
    <property type="component" value="Unassembled WGS sequence"/>
</dbReference>
<protein>
    <submittedName>
        <fullName evidence="1">2703_t:CDS:1</fullName>
    </submittedName>
</protein>
<comment type="caution">
    <text evidence="1">The sequence shown here is derived from an EMBL/GenBank/DDBJ whole genome shotgun (WGS) entry which is preliminary data.</text>
</comment>
<name>A0ACA9JZ90_9GLOM</name>
<sequence>MILIIYINMTVTAWFKELKELVSKSNKSIIKNKFLEADNIKSNSDPQNI</sequence>
<accession>A0ACA9JZ90</accession>
<reference evidence="1" key="1">
    <citation type="submission" date="2021-06" db="EMBL/GenBank/DDBJ databases">
        <authorList>
            <person name="Kallberg Y."/>
            <person name="Tangrot J."/>
            <person name="Rosling A."/>
        </authorList>
    </citation>
    <scope>NUCLEOTIDE SEQUENCE</scope>
    <source>
        <strain evidence="1">28 12/20/2015</strain>
    </source>
</reference>
<dbReference type="EMBL" id="CAJVPW010000110">
    <property type="protein sequence ID" value="CAG8443073.1"/>
    <property type="molecule type" value="Genomic_DNA"/>
</dbReference>
<proteinExistence type="predicted"/>
<evidence type="ECO:0000313" key="2">
    <source>
        <dbReference type="Proteomes" id="UP000789366"/>
    </source>
</evidence>
<evidence type="ECO:0000313" key="1">
    <source>
        <dbReference type="EMBL" id="CAG8443073.1"/>
    </source>
</evidence>
<gene>
    <name evidence="1" type="ORF">SPELUC_LOCUS318</name>
</gene>